<dbReference type="InterPro" id="IPR036390">
    <property type="entry name" value="WH_DNA-bd_sf"/>
</dbReference>
<evidence type="ECO:0000259" key="4">
    <source>
        <dbReference type="Pfam" id="PF00891"/>
    </source>
</evidence>
<sequence>MSSVVPAPLTASNRNRSFHLQPDMTQNFTQVLADISRLRDVTFSNNEERSQVRLALWKLLTEIESPWETVHRLAWMEPAFVAALKVCLDIDLFKKWTEDGGGPKSVVELARITGADEALLGRVARHLAAMFALREISEDTYYLTPFTESLAKPGASDTIPFMIGSTWPAFLHLPQYLADNSYQNPSDPKCSNWQATKQSDQSYFEFISSDPQRVQTFQNVMDAYNTARGNWVDLYPTDRLVANWNPDRPLLVDAGGGKGLDIMRFRERHSGLPSGSLVLQELEAAVPTISVHESIKVMGHNLFEEQPVKGARAYYTHIVFHGWSDQEAVKVLKLLAASMEKGYSTLLLHEKVVPTQGATPDITAGDLTMMATFSARERTFRMWEELLTLAGFKIVKLWSSPAFPESIIETQLL</sequence>
<evidence type="ECO:0000313" key="6">
    <source>
        <dbReference type="Proteomes" id="UP000509510"/>
    </source>
</evidence>
<evidence type="ECO:0000313" key="5">
    <source>
        <dbReference type="EMBL" id="QKX61751.1"/>
    </source>
</evidence>
<dbReference type="InterPro" id="IPR016461">
    <property type="entry name" value="COMT-like"/>
</dbReference>
<evidence type="ECO:0000256" key="2">
    <source>
        <dbReference type="ARBA" id="ARBA00022679"/>
    </source>
</evidence>
<dbReference type="InterPro" id="IPR029063">
    <property type="entry name" value="SAM-dependent_MTases_sf"/>
</dbReference>
<dbReference type="GeneID" id="55996391"/>
<feature type="domain" description="O-methyltransferase C-terminal" evidence="4">
    <location>
        <begin position="249"/>
        <end position="393"/>
    </location>
</feature>
<accession>A0A7H8R7L4</accession>
<dbReference type="PANTHER" id="PTHR43712">
    <property type="entry name" value="PUTATIVE (AFU_ORTHOLOGUE AFUA_4G14580)-RELATED"/>
    <property type="match status" value="1"/>
</dbReference>
<protein>
    <recommendedName>
        <fullName evidence="4">O-methyltransferase C-terminal domain-containing protein</fullName>
    </recommendedName>
</protein>
<dbReference type="SUPFAM" id="SSF53335">
    <property type="entry name" value="S-adenosyl-L-methionine-dependent methyltransferases"/>
    <property type="match status" value="1"/>
</dbReference>
<dbReference type="Pfam" id="PF00891">
    <property type="entry name" value="Methyltransf_2"/>
    <property type="match status" value="1"/>
</dbReference>
<reference evidence="6" key="1">
    <citation type="submission" date="2020-06" db="EMBL/GenBank/DDBJ databases">
        <title>A chromosome-scale genome assembly of Talaromyces rugulosus W13939.</title>
        <authorList>
            <person name="Wang B."/>
            <person name="Guo L."/>
            <person name="Ye K."/>
            <person name="Wang L."/>
        </authorList>
    </citation>
    <scope>NUCLEOTIDE SEQUENCE [LARGE SCALE GENOMIC DNA]</scope>
    <source>
        <strain evidence="6">W13939</strain>
    </source>
</reference>
<dbReference type="Gene3D" id="3.40.50.150">
    <property type="entry name" value="Vaccinia Virus protein VP39"/>
    <property type="match status" value="1"/>
</dbReference>
<dbReference type="GO" id="GO:0008171">
    <property type="term" value="F:O-methyltransferase activity"/>
    <property type="evidence" value="ECO:0007669"/>
    <property type="project" value="InterPro"/>
</dbReference>
<keyword evidence="2" id="KW-0808">Transferase</keyword>
<dbReference type="AlphaFoldDB" id="A0A7H8R7L4"/>
<dbReference type="Gene3D" id="1.10.10.10">
    <property type="entry name" value="Winged helix-like DNA-binding domain superfamily/Winged helix DNA-binding domain"/>
    <property type="match status" value="1"/>
</dbReference>
<name>A0A7H8R7L4_TALRU</name>
<dbReference type="Proteomes" id="UP000509510">
    <property type="component" value="Chromosome V"/>
</dbReference>
<keyword evidence="3" id="KW-0949">S-adenosyl-L-methionine</keyword>
<dbReference type="EMBL" id="CP055902">
    <property type="protein sequence ID" value="QKX61751.1"/>
    <property type="molecule type" value="Genomic_DNA"/>
</dbReference>
<evidence type="ECO:0000256" key="3">
    <source>
        <dbReference type="ARBA" id="ARBA00022691"/>
    </source>
</evidence>
<dbReference type="OrthoDB" id="1535081at2759"/>
<organism evidence="5 6">
    <name type="scientific">Talaromyces rugulosus</name>
    <name type="common">Penicillium rugulosum</name>
    <dbReference type="NCBI Taxonomy" id="121627"/>
    <lineage>
        <taxon>Eukaryota</taxon>
        <taxon>Fungi</taxon>
        <taxon>Dikarya</taxon>
        <taxon>Ascomycota</taxon>
        <taxon>Pezizomycotina</taxon>
        <taxon>Eurotiomycetes</taxon>
        <taxon>Eurotiomycetidae</taxon>
        <taxon>Eurotiales</taxon>
        <taxon>Trichocomaceae</taxon>
        <taxon>Talaromyces</taxon>
        <taxon>Talaromyces sect. Islandici</taxon>
    </lineage>
</organism>
<gene>
    <name evidence="5" type="ORF">TRUGW13939_08907</name>
</gene>
<dbReference type="KEGG" id="trg:TRUGW13939_08907"/>
<keyword evidence="1" id="KW-0489">Methyltransferase</keyword>
<dbReference type="GO" id="GO:0032259">
    <property type="term" value="P:methylation"/>
    <property type="evidence" value="ECO:0007669"/>
    <property type="project" value="UniProtKB-KW"/>
</dbReference>
<dbReference type="InterPro" id="IPR036388">
    <property type="entry name" value="WH-like_DNA-bd_sf"/>
</dbReference>
<evidence type="ECO:0000256" key="1">
    <source>
        <dbReference type="ARBA" id="ARBA00022603"/>
    </source>
</evidence>
<proteinExistence type="predicted"/>
<dbReference type="PROSITE" id="PS51683">
    <property type="entry name" value="SAM_OMT_II"/>
    <property type="match status" value="1"/>
</dbReference>
<dbReference type="SUPFAM" id="SSF46785">
    <property type="entry name" value="Winged helix' DNA-binding domain"/>
    <property type="match status" value="1"/>
</dbReference>
<dbReference type="PANTHER" id="PTHR43712:SF17">
    <property type="entry name" value="O-METHYLTRANSFERASE"/>
    <property type="match status" value="1"/>
</dbReference>
<dbReference type="InterPro" id="IPR001077">
    <property type="entry name" value="COMT_C"/>
</dbReference>
<dbReference type="RefSeq" id="XP_035347925.1">
    <property type="nucleotide sequence ID" value="XM_035492032.1"/>
</dbReference>
<keyword evidence="6" id="KW-1185">Reference proteome</keyword>